<reference evidence="15" key="1">
    <citation type="submission" date="2023-12" db="EMBL/GenBank/DDBJ databases">
        <title>Dolosigranulum savutii sp. nov. isolated from human upper respiratory samples collected in Botswana.</title>
        <authorList>
            <person name="Kelly M.S."/>
        </authorList>
    </citation>
    <scope>NUCLEOTIDE SEQUENCE</scope>
    <source>
        <strain evidence="15">MSK312</strain>
    </source>
</reference>
<evidence type="ECO:0000256" key="12">
    <source>
        <dbReference type="ARBA" id="ARBA00048819"/>
    </source>
</evidence>
<dbReference type="EMBL" id="CP142434">
    <property type="protein sequence ID" value="XBC47090.1"/>
    <property type="molecule type" value="Genomic_DNA"/>
</dbReference>
<dbReference type="InterPro" id="IPR006335">
    <property type="entry name" value="Glut_biosynth"/>
</dbReference>
<dbReference type="InterPro" id="IPR011761">
    <property type="entry name" value="ATP-grasp"/>
</dbReference>
<keyword evidence="5 13" id="KW-0317">Glutathione biosynthesis</keyword>
<dbReference type="Gene3D" id="3.30.470.20">
    <property type="entry name" value="ATP-grasp fold, B domain"/>
    <property type="match status" value="2"/>
</dbReference>
<dbReference type="RefSeq" id="WP_347297281.1">
    <property type="nucleotide sequence ID" value="NZ_CP142434.1"/>
</dbReference>
<keyword evidence="10" id="KW-0464">Manganese</keyword>
<organism evidence="15">
    <name type="scientific">Dolosigranulum savutiense</name>
    <dbReference type="NCBI Taxonomy" id="3110288"/>
    <lineage>
        <taxon>Bacteria</taxon>
        <taxon>Bacillati</taxon>
        <taxon>Bacillota</taxon>
        <taxon>Bacilli</taxon>
        <taxon>Lactobacillales</taxon>
        <taxon>Carnobacteriaceae</taxon>
        <taxon>Dolosigranulum</taxon>
    </lineage>
</organism>
<proteinExistence type="inferred from homology"/>
<evidence type="ECO:0000259" key="14">
    <source>
        <dbReference type="PROSITE" id="PS50975"/>
    </source>
</evidence>
<comment type="cofactor">
    <cofactor evidence="1">
        <name>Mn(2+)</name>
        <dbReference type="ChEBI" id="CHEBI:29035"/>
    </cofactor>
</comment>
<accession>A0AB74TSP3</accession>
<dbReference type="GO" id="GO:0004357">
    <property type="term" value="F:glutamate-cysteine ligase activity"/>
    <property type="evidence" value="ECO:0007669"/>
    <property type="project" value="UniProtKB-UniRule"/>
</dbReference>
<evidence type="ECO:0000256" key="2">
    <source>
        <dbReference type="ARBA" id="ARBA00001946"/>
    </source>
</evidence>
<protein>
    <recommendedName>
        <fullName evidence="13">Glutathione biosynthesis bifunctional protein GshAB</fullName>
    </recommendedName>
    <alternativeName>
        <fullName evidence="13">Gamma-GCS-GS</fullName>
        <shortName evidence="13">GCS-GS</shortName>
    </alternativeName>
    <domain>
        <recommendedName>
            <fullName evidence="13">Glutamate--cysteine ligase</fullName>
            <ecNumber evidence="13">6.3.2.2</ecNumber>
        </recommendedName>
        <alternativeName>
            <fullName evidence="13">Gamma-ECS</fullName>
            <shortName evidence="13">GCS</shortName>
        </alternativeName>
        <alternativeName>
            <fullName evidence="13">Gamma-glutamylcysteine synthetase</fullName>
        </alternativeName>
    </domain>
    <domain>
        <recommendedName>
            <fullName evidence="13">Glutathione synthetase</fullName>
            <ecNumber evidence="13">6.3.2.3</ecNumber>
        </recommendedName>
        <alternativeName>
            <fullName evidence="13">GSH synthetase</fullName>
            <shortName evidence="13">GS</shortName>
            <shortName evidence="13">GSH-S</shortName>
            <shortName evidence="13">GSHase</shortName>
        </alternativeName>
        <alternativeName>
            <fullName evidence="13">Glutathione synthase</fullName>
        </alternativeName>
    </domain>
</protein>
<evidence type="ECO:0000256" key="8">
    <source>
        <dbReference type="ARBA" id="ARBA00022840"/>
    </source>
</evidence>
<comment type="pathway">
    <text evidence="13">Sulfur metabolism; glutathione biosynthesis; glutathione from L-cysteine and L-glutamate: step 2/2.</text>
</comment>
<keyword evidence="6" id="KW-0479">Metal-binding</keyword>
<comment type="subunit">
    <text evidence="13">Monomer.</text>
</comment>
<evidence type="ECO:0000256" key="5">
    <source>
        <dbReference type="ARBA" id="ARBA00022684"/>
    </source>
</evidence>
<dbReference type="InterPro" id="IPR006334">
    <property type="entry name" value="Glut_cys_ligase"/>
</dbReference>
<feature type="region of interest" description="Glutamate--cysteine ligase" evidence="13">
    <location>
        <begin position="1"/>
        <end position="359"/>
    </location>
</feature>
<evidence type="ECO:0000256" key="3">
    <source>
        <dbReference type="ARBA" id="ARBA00005006"/>
    </source>
</evidence>
<dbReference type="PANTHER" id="PTHR38761:SF1">
    <property type="entry name" value="GLUTAMATE--CYSTEINE LIGASE"/>
    <property type="match status" value="1"/>
</dbReference>
<evidence type="ECO:0000256" key="13">
    <source>
        <dbReference type="HAMAP-Rule" id="MF_00782"/>
    </source>
</evidence>
<dbReference type="NCBIfam" id="TIGR01435">
    <property type="entry name" value="glu_cys_lig_rel"/>
    <property type="match status" value="1"/>
</dbReference>
<dbReference type="InterPro" id="IPR014746">
    <property type="entry name" value="Gln_synth/guanido_kin_cat_dom"/>
</dbReference>
<dbReference type="GO" id="GO:0005524">
    <property type="term" value="F:ATP binding"/>
    <property type="evidence" value="ECO:0007669"/>
    <property type="project" value="UniProtKB-UniRule"/>
</dbReference>
<keyword evidence="11 13" id="KW-0511">Multifunctional enzyme</keyword>
<dbReference type="PANTHER" id="PTHR38761">
    <property type="entry name" value="GLUTAMATE--CYSTEINE LIGASE"/>
    <property type="match status" value="1"/>
</dbReference>
<dbReference type="Pfam" id="PF04262">
    <property type="entry name" value="Glu_cys_ligase"/>
    <property type="match status" value="1"/>
</dbReference>
<dbReference type="AlphaFoldDB" id="A0AB74TSP3"/>
<comment type="catalytic activity">
    <reaction evidence="13">
        <text>gamma-L-glutamyl-L-cysteine + glycine + ATP = glutathione + ADP + phosphate + H(+)</text>
        <dbReference type="Rhea" id="RHEA:13557"/>
        <dbReference type="ChEBI" id="CHEBI:15378"/>
        <dbReference type="ChEBI" id="CHEBI:30616"/>
        <dbReference type="ChEBI" id="CHEBI:43474"/>
        <dbReference type="ChEBI" id="CHEBI:57305"/>
        <dbReference type="ChEBI" id="CHEBI:57925"/>
        <dbReference type="ChEBI" id="CHEBI:58173"/>
        <dbReference type="ChEBI" id="CHEBI:456216"/>
        <dbReference type="EC" id="6.3.2.3"/>
    </reaction>
</comment>
<dbReference type="InterPro" id="IPR040657">
    <property type="entry name" value="GshAB_ATP-grasp"/>
</dbReference>
<name>A0AB74TSP3_9LACT</name>
<evidence type="ECO:0000256" key="7">
    <source>
        <dbReference type="ARBA" id="ARBA00022741"/>
    </source>
</evidence>
<comment type="cofactor">
    <cofactor evidence="2">
        <name>Mg(2+)</name>
        <dbReference type="ChEBI" id="CHEBI:18420"/>
    </cofactor>
</comment>
<comment type="pathway">
    <text evidence="3 13">Sulfur metabolism; glutathione biosynthesis; glutathione from L-cysteine and L-glutamate: step 1/2.</text>
</comment>
<dbReference type="PROSITE" id="PS50975">
    <property type="entry name" value="ATP_GRASP"/>
    <property type="match status" value="1"/>
</dbReference>
<keyword evidence="7 13" id="KW-0547">Nucleotide-binding</keyword>
<comment type="function">
    <text evidence="13">Synthesizes glutathione from L-glutamate and L-cysteine via gamma-L-glutamyl-L-cysteine.</text>
</comment>
<dbReference type="Gene3D" id="3.30.1490.20">
    <property type="entry name" value="ATP-grasp fold, A domain"/>
    <property type="match status" value="1"/>
</dbReference>
<dbReference type="EC" id="6.3.2.3" evidence="13"/>
<evidence type="ECO:0000256" key="1">
    <source>
        <dbReference type="ARBA" id="ARBA00001936"/>
    </source>
</evidence>
<dbReference type="SUPFAM" id="SSF56059">
    <property type="entry name" value="Glutathione synthetase ATP-binding domain-like"/>
    <property type="match status" value="1"/>
</dbReference>
<dbReference type="InterPro" id="IPR013815">
    <property type="entry name" value="ATP_grasp_subdomain_1"/>
</dbReference>
<gene>
    <name evidence="13 15" type="primary">gshAB</name>
    <name evidence="13" type="synonym">gshF</name>
    <name evidence="15" type="ORF">VUQ09_05725</name>
</gene>
<evidence type="ECO:0000256" key="4">
    <source>
        <dbReference type="ARBA" id="ARBA00022598"/>
    </source>
</evidence>
<comment type="catalytic activity">
    <reaction evidence="12 13">
        <text>L-cysteine + L-glutamate + ATP = gamma-L-glutamyl-L-cysteine + ADP + phosphate + H(+)</text>
        <dbReference type="Rhea" id="RHEA:13285"/>
        <dbReference type="ChEBI" id="CHEBI:15378"/>
        <dbReference type="ChEBI" id="CHEBI:29985"/>
        <dbReference type="ChEBI" id="CHEBI:30616"/>
        <dbReference type="ChEBI" id="CHEBI:35235"/>
        <dbReference type="ChEBI" id="CHEBI:43474"/>
        <dbReference type="ChEBI" id="CHEBI:58173"/>
        <dbReference type="ChEBI" id="CHEBI:456216"/>
        <dbReference type="EC" id="6.3.2.2"/>
    </reaction>
</comment>
<keyword evidence="4 13" id="KW-0436">Ligase</keyword>
<keyword evidence="8 13" id="KW-0067">ATP-binding</keyword>
<dbReference type="Pfam" id="PF02655">
    <property type="entry name" value="ATP-grasp_3"/>
    <property type="match status" value="1"/>
</dbReference>
<evidence type="ECO:0000256" key="11">
    <source>
        <dbReference type="ARBA" id="ARBA00023268"/>
    </source>
</evidence>
<dbReference type="Pfam" id="PF18419">
    <property type="entry name" value="ATP-grasp_6"/>
    <property type="match status" value="1"/>
</dbReference>
<dbReference type="GO" id="GO:0046872">
    <property type="term" value="F:metal ion binding"/>
    <property type="evidence" value="ECO:0007669"/>
    <property type="project" value="UniProtKB-KW"/>
</dbReference>
<sequence>MSWSFRKGMTGEIKVGKDMKMQALITQNNLGREFQQCCLGIERESLRVQEDATLALTKVPSSIGPRASHPYLLTDFSESQPELVTPPSCSCLDRTFDWLAALHDVYIQAMNADEYLWPFSMPCLLPGEADIPIIDVPEQGEIAYREYLAKHYGKKLQMISGIHFNFSFSEQFITRLFEEQTEYSELISFKNALYLKLTRNFLRYHWLITYVYGASPVADESFYSGEKHGKTPPEQYVRSLRNSSYGYNNFSDVRVPLTSVAEYSTVIQQLVKDKKISEEREYYGNARLKGHGKYTKDLMEQGIKYVEFRSIDVNPFDQFGLSREQAEFFRLFFMMLVWLDEDASEADIERGMTMNEQVASEHPFAVTTYQAEGLRLLEKMIEVAEFVEANDKAQAEIAFVQSALMDPTKTYAAQIVHEIEKSSYIEFGQLLAQKYKGLSTAEPYRLRGFDDLEMSTQLLMSDAIERGIQVEFIDRQDQLLKLSVVDHIEYVRNGNMTRLDSTISHFLMSNKTATKRILAQAGFKVPGGAEYRSLTEAMANYPQFADKPIVIKPKSTNYGVGISIFKQGMSESSYKEALEIALAEDETVLIEDYIAGTEYRFLVIGGVCRAVLLRQPANVIGDGKRTVAELIAAKNQDPLRGEEHRAPLTKIECGQIERMVLKEQGLTFESVPEKDQRVLLRENTNISTGGDSIDMTDAVDPSYKRMAEAMARTIDVQITGIDLIIPDIHKPSTVNQPGYTLIEMNYNPAMNMHTYVYEGEGRRVTQDVLNLLFPELPARSN</sequence>
<feature type="domain" description="ATP-grasp" evidence="14">
    <location>
        <begin position="515"/>
        <end position="773"/>
    </location>
</feature>
<keyword evidence="9" id="KW-0460">Magnesium</keyword>
<dbReference type="InterPro" id="IPR003806">
    <property type="entry name" value="ATP-grasp_PylC-type"/>
</dbReference>
<dbReference type="EC" id="6.3.2.2" evidence="13"/>
<dbReference type="Gene3D" id="3.30.590.20">
    <property type="match status" value="1"/>
</dbReference>
<dbReference type="GO" id="GO:0005829">
    <property type="term" value="C:cytosol"/>
    <property type="evidence" value="ECO:0007669"/>
    <property type="project" value="TreeGrafter"/>
</dbReference>
<evidence type="ECO:0000256" key="9">
    <source>
        <dbReference type="ARBA" id="ARBA00022842"/>
    </source>
</evidence>
<dbReference type="InterPro" id="IPR007370">
    <property type="entry name" value="Glu_cys_ligase"/>
</dbReference>
<dbReference type="NCBIfam" id="NF002688">
    <property type="entry name" value="PRK02471.1"/>
    <property type="match status" value="1"/>
</dbReference>
<evidence type="ECO:0000256" key="10">
    <source>
        <dbReference type="ARBA" id="ARBA00023211"/>
    </source>
</evidence>
<evidence type="ECO:0000313" key="15">
    <source>
        <dbReference type="EMBL" id="XBC47090.1"/>
    </source>
</evidence>
<dbReference type="HAMAP" id="MF_00782">
    <property type="entry name" value="Glut_biosynth"/>
    <property type="match status" value="1"/>
</dbReference>
<dbReference type="SUPFAM" id="SSF55931">
    <property type="entry name" value="Glutamine synthetase/guanido kinase"/>
    <property type="match status" value="1"/>
</dbReference>
<evidence type="ECO:0000256" key="6">
    <source>
        <dbReference type="ARBA" id="ARBA00022723"/>
    </source>
</evidence>
<dbReference type="GO" id="GO:0004363">
    <property type="term" value="F:glutathione synthase activity"/>
    <property type="evidence" value="ECO:0007669"/>
    <property type="project" value="UniProtKB-UniRule"/>
</dbReference>
<comment type="similarity">
    <text evidence="13">In the N-terminal section; belongs to the glutamate--cysteine ligase type 1 family. Type 2 subfamily.</text>
</comment>